<keyword evidence="7" id="KW-1185">Reference proteome</keyword>
<keyword evidence="3" id="KW-0862">Zinc</keyword>
<keyword evidence="1" id="KW-0479">Metal-binding</keyword>
<proteinExistence type="predicted"/>
<dbReference type="PANTHER" id="PTHR33823">
    <property type="entry name" value="RNA POLYMERASE-BINDING TRANSCRIPTION FACTOR DKSA-RELATED"/>
    <property type="match status" value="1"/>
</dbReference>
<dbReference type="Proteomes" id="UP000655570">
    <property type="component" value="Unassembled WGS sequence"/>
</dbReference>
<protein>
    <submittedName>
        <fullName evidence="6">TraR/DksA C4-type zinc finger protein</fullName>
    </submittedName>
</protein>
<evidence type="ECO:0000256" key="2">
    <source>
        <dbReference type="ARBA" id="ARBA00022771"/>
    </source>
</evidence>
<dbReference type="Gene3D" id="1.20.120.910">
    <property type="entry name" value="DksA, coiled-coil domain"/>
    <property type="match status" value="1"/>
</dbReference>
<dbReference type="SUPFAM" id="SSF109635">
    <property type="entry name" value="DnaK suppressor protein DksA, alpha-hairpin domain"/>
    <property type="match status" value="1"/>
</dbReference>
<reference evidence="6 7" key="1">
    <citation type="submission" date="2020-08" db="EMBL/GenBank/DDBJ databases">
        <title>A Genomic Blueprint of the Chicken Gut Microbiome.</title>
        <authorList>
            <person name="Gilroy R."/>
            <person name="Ravi A."/>
            <person name="Getino M."/>
            <person name="Pursley I."/>
            <person name="Horton D.L."/>
            <person name="Alikhan N.-F."/>
            <person name="Baker D."/>
            <person name="Gharbi K."/>
            <person name="Hall N."/>
            <person name="Watson M."/>
            <person name="Adriaenssens E.M."/>
            <person name="Foster-Nyarko E."/>
            <person name="Jarju S."/>
            <person name="Secka A."/>
            <person name="Antonio M."/>
            <person name="Oren A."/>
            <person name="Chaudhuri R."/>
            <person name="La Ragione R.M."/>
            <person name="Hildebrand F."/>
            <person name="Pallen M.J."/>
        </authorList>
    </citation>
    <scope>NUCLEOTIDE SEQUENCE [LARGE SCALE GENOMIC DNA]</scope>
    <source>
        <strain evidence="6 7">Sa2CUA9</strain>
    </source>
</reference>
<comment type="caution">
    <text evidence="6">The sequence shown here is derived from an EMBL/GenBank/DDBJ whole genome shotgun (WGS) entry which is preliminary data.</text>
</comment>
<gene>
    <name evidence="6" type="ORF">H9641_15845</name>
</gene>
<accession>A0ABR8U2B5</accession>
<organism evidence="6 7">
    <name type="scientific">Oerskovia merdavium</name>
    <dbReference type="NCBI Taxonomy" id="2762227"/>
    <lineage>
        <taxon>Bacteria</taxon>
        <taxon>Bacillati</taxon>
        <taxon>Actinomycetota</taxon>
        <taxon>Actinomycetes</taxon>
        <taxon>Micrococcales</taxon>
        <taxon>Cellulomonadaceae</taxon>
        <taxon>Oerskovia</taxon>
    </lineage>
</organism>
<evidence type="ECO:0000313" key="7">
    <source>
        <dbReference type="Proteomes" id="UP000655570"/>
    </source>
</evidence>
<sequence length="118" mass="12328">MRERLLALRDEAAARTEALRGEVAGIVEASKDSNADDEHDPDGATIAFERAQVGALQRLAEQQTAEVDAALARLDAGTYGTCESCGGPVGEARLEARPTARLCIACASADGRSGRGTR</sequence>
<evidence type="ECO:0000256" key="3">
    <source>
        <dbReference type="ARBA" id="ARBA00022833"/>
    </source>
</evidence>
<dbReference type="InterPro" id="IPR037187">
    <property type="entry name" value="DnaK_N"/>
</dbReference>
<dbReference type="Pfam" id="PF01258">
    <property type="entry name" value="zf-dskA_traR"/>
    <property type="match status" value="1"/>
</dbReference>
<evidence type="ECO:0000313" key="6">
    <source>
        <dbReference type="EMBL" id="MBD7982178.1"/>
    </source>
</evidence>
<dbReference type="InterPro" id="IPR000962">
    <property type="entry name" value="Znf_DskA_TraR"/>
</dbReference>
<dbReference type="PRINTS" id="PR00618">
    <property type="entry name" value="DKSAZNFINGER"/>
</dbReference>
<feature type="domain" description="Zinc finger DksA/TraR C4-type" evidence="5">
    <location>
        <begin position="77"/>
        <end position="108"/>
    </location>
</feature>
<evidence type="ECO:0000259" key="5">
    <source>
        <dbReference type="Pfam" id="PF01258"/>
    </source>
</evidence>
<dbReference type="InterPro" id="IPR020460">
    <property type="entry name" value="Znf_C4-type_bac"/>
</dbReference>
<dbReference type="SUPFAM" id="SSF57716">
    <property type="entry name" value="Glucocorticoid receptor-like (DNA-binding domain)"/>
    <property type="match status" value="1"/>
</dbReference>
<evidence type="ECO:0000256" key="4">
    <source>
        <dbReference type="PROSITE-ProRule" id="PRU00510"/>
    </source>
</evidence>
<dbReference type="PANTHER" id="PTHR33823:SF2">
    <property type="entry name" value="RNA POLYMERASE-BINDING TRANSCRIPTION FACTOR DKSA"/>
    <property type="match status" value="1"/>
</dbReference>
<dbReference type="EMBL" id="JACSQF010000018">
    <property type="protein sequence ID" value="MBD7982178.1"/>
    <property type="molecule type" value="Genomic_DNA"/>
</dbReference>
<keyword evidence="2" id="KW-0863">Zinc-finger</keyword>
<evidence type="ECO:0000256" key="1">
    <source>
        <dbReference type="ARBA" id="ARBA00022723"/>
    </source>
</evidence>
<feature type="zinc finger region" description="dksA C4-type" evidence="4">
    <location>
        <begin position="82"/>
        <end position="106"/>
    </location>
</feature>
<name>A0ABR8U2B5_9CELL</name>
<dbReference type="PROSITE" id="PS51128">
    <property type="entry name" value="ZF_DKSA_2"/>
    <property type="match status" value="1"/>
</dbReference>